<evidence type="ECO:0000259" key="6">
    <source>
        <dbReference type="PROSITE" id="PS51084"/>
    </source>
</evidence>
<sequence>MSSALLLRDCPPLAGDRTEYSWKMAAAVVRAAVLRAVAFAGLRGAQVRRASGVSDESEVAKAQKAAPGGAAPTIFSRILDRSLPADILFEDQQCLVFSDVAPQAPVHFLVIPKKPIPRISQAEEEDQQLLGHLLLVAKKIAKAKGLGDGYRLVINDGKMGAQSVYHLHIHVLGGRQLQWPPG</sequence>
<dbReference type="OrthoDB" id="672793at2759"/>
<evidence type="ECO:0000313" key="7">
    <source>
        <dbReference type="Ensembl" id="ENSCCNP00000029648.1"/>
    </source>
</evidence>
<dbReference type="InterPro" id="IPR019808">
    <property type="entry name" value="Histidine_triad_CS"/>
</dbReference>
<organism evidence="9">
    <name type="scientific">Castor canadensis</name>
    <name type="common">American beaver</name>
    <dbReference type="NCBI Taxonomy" id="51338"/>
    <lineage>
        <taxon>Eukaryota</taxon>
        <taxon>Metazoa</taxon>
        <taxon>Chordata</taxon>
        <taxon>Craniata</taxon>
        <taxon>Vertebrata</taxon>
        <taxon>Euteleostomi</taxon>
        <taxon>Mammalia</taxon>
        <taxon>Eutheria</taxon>
        <taxon>Euarchontoglires</taxon>
        <taxon>Glires</taxon>
        <taxon>Rodentia</taxon>
        <taxon>Castorimorpha</taxon>
        <taxon>Castoridae</taxon>
        <taxon>Castor</taxon>
    </lineage>
</organism>
<evidence type="ECO:0000313" key="8">
    <source>
        <dbReference type="Proteomes" id="UP001732720"/>
    </source>
</evidence>
<dbReference type="FunFam" id="3.30.428.10:FF:000005">
    <property type="entry name" value="Histidine triad nucleotide-binding protein 1"/>
    <property type="match status" value="1"/>
</dbReference>
<feature type="active site" description="Tele-AMP-histidine intermediate" evidence="3">
    <location>
        <position position="168"/>
    </location>
</feature>
<dbReference type="InterPro" id="IPR011146">
    <property type="entry name" value="HIT-like"/>
</dbReference>
<name>A0A8B7VI37_CASCN</name>
<evidence type="ECO:0000256" key="4">
    <source>
        <dbReference type="PIRSR" id="PIRSR601310-3"/>
    </source>
</evidence>
<dbReference type="InterPro" id="IPR001310">
    <property type="entry name" value="Histidine_triad_HIT"/>
</dbReference>
<reference evidence="9" key="2">
    <citation type="submission" date="2025-04" db="UniProtKB">
        <authorList>
            <consortium name="RefSeq"/>
        </authorList>
    </citation>
    <scope>IDENTIFICATION</scope>
    <source>
        <tissue evidence="9">Leukocyte</tissue>
    </source>
</reference>
<dbReference type="GeneID" id="109693380"/>
<dbReference type="AlphaFoldDB" id="A0A8B7VI37"/>
<dbReference type="RefSeq" id="XP_020030255.1">
    <property type="nucleotide sequence ID" value="XM_020174666.1"/>
</dbReference>
<protein>
    <submittedName>
        <fullName evidence="9">Histidine triad nucleotide-binding protein 2, mitochondrial</fullName>
    </submittedName>
</protein>
<evidence type="ECO:0000256" key="5">
    <source>
        <dbReference type="PROSITE-ProRule" id="PRU00464"/>
    </source>
</evidence>
<proteinExistence type="inferred from homology"/>
<reference evidence="7" key="1">
    <citation type="submission" date="2023-09" db="UniProtKB">
        <authorList>
            <consortium name="Ensembl"/>
        </authorList>
    </citation>
    <scope>IDENTIFICATION</scope>
</reference>
<evidence type="ECO:0000256" key="2">
    <source>
        <dbReference type="ARBA" id="ARBA00025764"/>
    </source>
</evidence>
<dbReference type="PRINTS" id="PR00332">
    <property type="entry name" value="HISTRIAD"/>
</dbReference>
<evidence type="ECO:0000256" key="1">
    <source>
        <dbReference type="ARBA" id="ARBA00024472"/>
    </source>
</evidence>
<dbReference type="PROSITE" id="PS51084">
    <property type="entry name" value="HIT_2"/>
    <property type="match status" value="1"/>
</dbReference>
<dbReference type="Proteomes" id="UP001732720">
    <property type="component" value="Chromosome 13"/>
</dbReference>
<dbReference type="PANTHER" id="PTHR23089">
    <property type="entry name" value="HISTIDINE TRIAD HIT PROTEIN"/>
    <property type="match status" value="1"/>
</dbReference>
<dbReference type="Pfam" id="PF01230">
    <property type="entry name" value="HIT"/>
    <property type="match status" value="1"/>
</dbReference>
<accession>A0A8B7VI37</accession>
<comment type="catalytic activity">
    <reaction evidence="1">
        <text>adenosine 5'-phosphoramidate + H2O = NH4(+) + AMP</text>
        <dbReference type="Rhea" id="RHEA:67916"/>
        <dbReference type="ChEBI" id="CHEBI:15377"/>
        <dbReference type="ChEBI" id="CHEBI:28938"/>
        <dbReference type="ChEBI" id="CHEBI:57890"/>
        <dbReference type="ChEBI" id="CHEBI:456215"/>
    </reaction>
</comment>
<dbReference type="GO" id="GO:0003824">
    <property type="term" value="F:catalytic activity"/>
    <property type="evidence" value="ECO:0007669"/>
    <property type="project" value="InterPro"/>
</dbReference>
<feature type="short sequence motif" description="Histidine triad motif" evidence="4 5">
    <location>
        <begin position="166"/>
        <end position="170"/>
    </location>
</feature>
<feature type="domain" description="HIT" evidence="6">
    <location>
        <begin position="74"/>
        <end position="182"/>
    </location>
</feature>
<dbReference type="SUPFAM" id="SSF54197">
    <property type="entry name" value="HIT-like"/>
    <property type="match status" value="1"/>
</dbReference>
<keyword evidence="8" id="KW-1185">Reference proteome</keyword>
<dbReference type="InterPro" id="IPR036265">
    <property type="entry name" value="HIT-like_sf"/>
</dbReference>
<dbReference type="CTD" id="84681"/>
<comment type="similarity">
    <text evidence="2">Belongs to the HINT family.</text>
</comment>
<gene>
    <name evidence="7 9" type="primary">Hint2</name>
</gene>
<dbReference type="PROSITE" id="PS00892">
    <property type="entry name" value="HIT_1"/>
    <property type="match status" value="1"/>
</dbReference>
<dbReference type="CDD" id="cd01276">
    <property type="entry name" value="PKCI_related"/>
    <property type="match status" value="1"/>
</dbReference>
<evidence type="ECO:0000313" key="9">
    <source>
        <dbReference type="RefSeq" id="XP_020030255.1"/>
    </source>
</evidence>
<dbReference type="Gene3D" id="3.30.428.10">
    <property type="entry name" value="HIT-like"/>
    <property type="match status" value="1"/>
</dbReference>
<dbReference type="Ensembl" id="ENSCCNT00000037369.1">
    <property type="protein sequence ID" value="ENSCCNP00000029648.1"/>
    <property type="gene ID" value="ENSCCNG00000028398.1"/>
</dbReference>
<evidence type="ECO:0000256" key="3">
    <source>
        <dbReference type="PIRSR" id="PIRSR601310-1"/>
    </source>
</evidence>
<dbReference type="KEGG" id="ccan:109693380"/>